<dbReference type="SUPFAM" id="SSF50969">
    <property type="entry name" value="YVTN repeat-like/Quinoprotein amine dehydrogenase"/>
    <property type="match status" value="1"/>
</dbReference>
<dbReference type="Gene3D" id="2.130.10.10">
    <property type="entry name" value="YVTN repeat-like/Quinoprotein amine dehydrogenase"/>
    <property type="match status" value="2"/>
</dbReference>
<protein>
    <submittedName>
        <fullName evidence="2">Ig-like domain repeat protein</fullName>
    </submittedName>
</protein>
<keyword evidence="1" id="KW-0732">Signal</keyword>
<proteinExistence type="predicted"/>
<evidence type="ECO:0000313" key="2">
    <source>
        <dbReference type="EMBL" id="UQT57771.1"/>
    </source>
</evidence>
<dbReference type="RefSeq" id="WP_249589158.1">
    <property type="nucleotide sequence ID" value="NZ_BAAAQL010000046.1"/>
</dbReference>
<reference evidence="2 3" key="1">
    <citation type="submission" date="2022-05" db="EMBL/GenBank/DDBJ databases">
        <authorList>
            <person name="Zhou X."/>
            <person name="Li K."/>
            <person name="Man Y."/>
        </authorList>
    </citation>
    <scope>NUCLEOTIDE SEQUENCE [LARGE SCALE GENOMIC DNA]</scope>
    <source>
        <strain evidence="2 3">MS405</strain>
    </source>
</reference>
<feature type="chain" id="PRO_5045189095" evidence="1">
    <location>
        <begin position="32"/>
        <end position="670"/>
    </location>
</feature>
<sequence>MRTHSRTRTRTRTISTATALAVLFSSAALVAATAGPAAADSAHLLGVKSAADILVDGAHQRVYVSDPVEGKIVVTDYAGAVKATLDGLPDVDGLALSADSGQVYAAVAGLNRIVAVDTSSYAQSASYKLDGAEKPRTLAMASGKLWFGYGSGGGGIGSLDLSGAEPVVALGQDGEASFYAAPELGSDPDSGVLVAGEKDISTGELTVYDVSGPKPELKVTKSVDGAFFDDIAVSPDGTQIVTASGAPYYHPVYSTEDLSPIGRYNSGDYGAAVDIAPDGTVAAGTSSWYGPDVHIYQQGKWSKVREYEFPNTGNSSGADTLAEGGLAWAPDGSRLFAVSENSEGVFSLRVLTEPDKSLPELTVAAPEKGTRAKSLTVSGKITDTAAALPAGTELTVTRSDIETPNGKKLPAVKTKADGSFSFDDTPPAGGKVAYKVAYAGDATHAAASGSDAVEVSRSATKLTLNKNGNVYSYGADVSFTAHLGTTYKNRTVEIWADPYGSDKPNKLVKKGAVNARGDLSATVDMKRDTKVTAVFAGDARYASTKATSTAYAKVKVSASVAGHYKTGKIGSTTYHYFHKNTDPVLKTTMSYYKGRKHRFEMQVRVDGRWRSAGASEYFRLGADGTSAVRVEAPGESGIRARMRASYVNGTSGDNVNSTTHGSWKYLNFTR</sequence>
<keyword evidence="3" id="KW-1185">Reference proteome</keyword>
<name>A0ABY4PXU6_9ACTN</name>
<evidence type="ECO:0000256" key="1">
    <source>
        <dbReference type="SAM" id="SignalP"/>
    </source>
</evidence>
<dbReference type="InterPro" id="IPR011044">
    <property type="entry name" value="Quino_amine_DH_bsu"/>
</dbReference>
<organism evidence="2 3">
    <name type="scientific">Streptomyces durmitorensis</name>
    <dbReference type="NCBI Taxonomy" id="319947"/>
    <lineage>
        <taxon>Bacteria</taxon>
        <taxon>Bacillati</taxon>
        <taxon>Actinomycetota</taxon>
        <taxon>Actinomycetes</taxon>
        <taxon>Kitasatosporales</taxon>
        <taxon>Streptomycetaceae</taxon>
        <taxon>Streptomyces</taxon>
    </lineage>
</organism>
<dbReference type="Proteomes" id="UP000829992">
    <property type="component" value="Chromosome"/>
</dbReference>
<gene>
    <name evidence="2" type="ORF">M4V62_23225</name>
</gene>
<dbReference type="EMBL" id="CP097289">
    <property type="protein sequence ID" value="UQT57771.1"/>
    <property type="molecule type" value="Genomic_DNA"/>
</dbReference>
<dbReference type="InterPro" id="IPR015943">
    <property type="entry name" value="WD40/YVTN_repeat-like_dom_sf"/>
</dbReference>
<accession>A0ABY4PXU6</accession>
<evidence type="ECO:0000313" key="3">
    <source>
        <dbReference type="Proteomes" id="UP000829992"/>
    </source>
</evidence>
<feature type="signal peptide" evidence="1">
    <location>
        <begin position="1"/>
        <end position="31"/>
    </location>
</feature>